<dbReference type="Gene3D" id="3.40.30.10">
    <property type="entry name" value="Glutaredoxin"/>
    <property type="match status" value="1"/>
</dbReference>
<protein>
    <recommendedName>
        <fullName evidence="3">GST N-terminal domain-containing protein</fullName>
    </recommendedName>
</protein>
<evidence type="ECO:0000313" key="2">
    <source>
        <dbReference type="Proteomes" id="UP001150266"/>
    </source>
</evidence>
<keyword evidence="2" id="KW-1185">Reference proteome</keyword>
<evidence type="ECO:0008006" key="3">
    <source>
        <dbReference type="Google" id="ProtNLM"/>
    </source>
</evidence>
<evidence type="ECO:0000313" key="1">
    <source>
        <dbReference type="EMBL" id="KAJ4485226.1"/>
    </source>
</evidence>
<dbReference type="EMBL" id="JAOTPV010000003">
    <property type="protein sequence ID" value="KAJ4485226.1"/>
    <property type="molecule type" value="Genomic_DNA"/>
</dbReference>
<dbReference type="Proteomes" id="UP001150266">
    <property type="component" value="Unassembled WGS sequence"/>
</dbReference>
<feature type="non-terminal residue" evidence="1">
    <location>
        <position position="1"/>
    </location>
</feature>
<dbReference type="OrthoDB" id="4951845at2759"/>
<comment type="caution">
    <text evidence="1">The sequence shown here is derived from an EMBL/GenBank/DDBJ whole genome shotgun (WGS) entry which is preliminary data.</text>
</comment>
<proteinExistence type="predicted"/>
<organism evidence="1 2">
    <name type="scientific">Lentinula aciculospora</name>
    <dbReference type="NCBI Taxonomy" id="153920"/>
    <lineage>
        <taxon>Eukaryota</taxon>
        <taxon>Fungi</taxon>
        <taxon>Dikarya</taxon>
        <taxon>Basidiomycota</taxon>
        <taxon>Agaricomycotina</taxon>
        <taxon>Agaricomycetes</taxon>
        <taxon>Agaricomycetidae</taxon>
        <taxon>Agaricales</taxon>
        <taxon>Marasmiineae</taxon>
        <taxon>Omphalotaceae</taxon>
        <taxon>Lentinula</taxon>
    </lineage>
</organism>
<accession>A0A9W9AMY9</accession>
<gene>
    <name evidence="1" type="ORF">J3R30DRAFT_3281721</name>
</gene>
<reference evidence="1" key="1">
    <citation type="submission" date="2022-08" db="EMBL/GenBank/DDBJ databases">
        <title>A Global Phylogenomic Analysis of the Shiitake Genus Lentinula.</title>
        <authorList>
            <consortium name="DOE Joint Genome Institute"/>
            <person name="Sierra-Patev S."/>
            <person name="Min B."/>
            <person name="Naranjo-Ortiz M."/>
            <person name="Looney B."/>
            <person name="Konkel Z."/>
            <person name="Slot J.C."/>
            <person name="Sakamoto Y."/>
            <person name="Steenwyk J.L."/>
            <person name="Rokas A."/>
            <person name="Carro J."/>
            <person name="Camarero S."/>
            <person name="Ferreira P."/>
            <person name="Molpeceres G."/>
            <person name="Ruiz-Duenas F.J."/>
            <person name="Serrano A."/>
            <person name="Henrissat B."/>
            <person name="Drula E."/>
            <person name="Hughes K.W."/>
            <person name="Mata J.L."/>
            <person name="Ishikawa N.K."/>
            <person name="Vargas-Isla R."/>
            <person name="Ushijima S."/>
            <person name="Smith C.A."/>
            <person name="Ahrendt S."/>
            <person name="Andreopoulos W."/>
            <person name="He G."/>
            <person name="Labutti K."/>
            <person name="Lipzen A."/>
            <person name="Ng V."/>
            <person name="Riley R."/>
            <person name="Sandor L."/>
            <person name="Barry K."/>
            <person name="Martinez A.T."/>
            <person name="Xiao Y."/>
            <person name="Gibbons J.G."/>
            <person name="Terashima K."/>
            <person name="Grigoriev I.V."/>
            <person name="Hibbett D.S."/>
        </authorList>
    </citation>
    <scope>NUCLEOTIDE SEQUENCE</scope>
    <source>
        <strain evidence="1">JLM2183</strain>
    </source>
</reference>
<dbReference type="AlphaFoldDB" id="A0A9W9AMY9"/>
<sequence>IQYPNIQTTIKKIRAQPTGLQLTGEPWYTIPAIVDDTTGVALTESADIVENLHKT</sequence>
<name>A0A9W9AMY9_9AGAR</name>